<evidence type="ECO:0000313" key="7">
    <source>
        <dbReference type="EMBL" id="EPE29368.1"/>
    </source>
</evidence>
<protein>
    <recommendedName>
        <fullName evidence="5">U6 snRNA phosphodiesterase</fullName>
        <ecNumber evidence="5">3.1.4.-</ecNumber>
    </recommendedName>
</protein>
<name>S3DSG9_GLAL2</name>
<comment type="similarity">
    <text evidence="5">Belongs to the 2H phosphoesterase superfamily. USB1 family.</text>
</comment>
<dbReference type="RefSeq" id="XP_008083477.1">
    <property type="nucleotide sequence ID" value="XM_008085286.1"/>
</dbReference>
<evidence type="ECO:0000313" key="8">
    <source>
        <dbReference type="Proteomes" id="UP000016922"/>
    </source>
</evidence>
<accession>S3DSG9</accession>
<evidence type="ECO:0000256" key="3">
    <source>
        <dbReference type="ARBA" id="ARBA00023239"/>
    </source>
</evidence>
<dbReference type="EC" id="3.1.4.-" evidence="5"/>
<dbReference type="Gene3D" id="3.90.1140.10">
    <property type="entry name" value="Cyclic phosphodiesterase"/>
    <property type="match status" value="1"/>
</dbReference>
<dbReference type="eggNOG" id="KOG3102">
    <property type="taxonomic scope" value="Eukaryota"/>
</dbReference>
<evidence type="ECO:0000256" key="2">
    <source>
        <dbReference type="ARBA" id="ARBA00022801"/>
    </source>
</evidence>
<dbReference type="HOGENOM" id="CLU_050234_0_0_1"/>
<dbReference type="PANTHER" id="PTHR13522">
    <property type="entry name" value="U6 SNRNA PHOSPHODIESTERASE 1"/>
    <property type="match status" value="1"/>
</dbReference>
<evidence type="ECO:0000256" key="1">
    <source>
        <dbReference type="ARBA" id="ARBA00022722"/>
    </source>
</evidence>
<keyword evidence="4 5" id="KW-0539">Nucleus</keyword>
<dbReference type="AlphaFoldDB" id="S3DSG9"/>
<dbReference type="PANTHER" id="PTHR13522:SF3">
    <property type="entry name" value="U6 SNRNA PHOSPHODIESTERASE 1"/>
    <property type="match status" value="1"/>
</dbReference>
<dbReference type="OMA" id="FHVSIGW"/>
<keyword evidence="1 5" id="KW-0540">Nuclease</keyword>
<keyword evidence="3" id="KW-0456">Lyase</keyword>
<keyword evidence="2 5" id="KW-0378">Hydrolase</keyword>
<comment type="subcellular location">
    <subcellularLocation>
        <location evidence="5">Nucleus</location>
    </subcellularLocation>
</comment>
<feature type="region of interest" description="Disordered" evidence="6">
    <location>
        <begin position="220"/>
        <end position="250"/>
    </location>
</feature>
<evidence type="ECO:0000256" key="4">
    <source>
        <dbReference type="ARBA" id="ARBA00023242"/>
    </source>
</evidence>
<dbReference type="Proteomes" id="UP000016922">
    <property type="component" value="Unassembled WGS sequence"/>
</dbReference>
<dbReference type="GO" id="GO:0016829">
    <property type="term" value="F:lyase activity"/>
    <property type="evidence" value="ECO:0007669"/>
    <property type="project" value="UniProtKB-KW"/>
</dbReference>
<feature type="compositionally biased region" description="Polar residues" evidence="6">
    <location>
        <begin position="1"/>
        <end position="10"/>
    </location>
</feature>
<dbReference type="EMBL" id="KE145367">
    <property type="protein sequence ID" value="EPE29368.1"/>
    <property type="molecule type" value="Genomic_DNA"/>
</dbReference>
<proteinExistence type="inferred from homology"/>
<reference evidence="7 8" key="1">
    <citation type="journal article" date="2013" name="BMC Genomics">
        <title>Genomics-driven discovery of the pneumocandin biosynthetic gene cluster in the fungus Glarea lozoyensis.</title>
        <authorList>
            <person name="Chen L."/>
            <person name="Yue Q."/>
            <person name="Zhang X."/>
            <person name="Xiang M."/>
            <person name="Wang C."/>
            <person name="Li S."/>
            <person name="Che Y."/>
            <person name="Ortiz-Lopez F.J."/>
            <person name="Bills G.F."/>
            <person name="Liu X."/>
            <person name="An Z."/>
        </authorList>
    </citation>
    <scope>NUCLEOTIDE SEQUENCE [LARGE SCALE GENOMIC DNA]</scope>
    <source>
        <strain evidence="8">ATCC 20868 / MF5171</strain>
    </source>
</reference>
<gene>
    <name evidence="5" type="primary">USB1</name>
    <name evidence="7" type="ORF">GLAREA_00528</name>
</gene>
<dbReference type="HAMAP" id="MF_03040">
    <property type="entry name" value="USB1"/>
    <property type="match status" value="1"/>
</dbReference>
<comment type="function">
    <text evidence="5">Phosphodiesterase responsible for the U6 snRNA 3' end processing. Acts as an exoribonuclease (RNase) responsible for trimming the poly(U) tract of the last nucleotides in the pre-U6 snRNA molecule, leading to the formation of mature U6 snRNA.</text>
</comment>
<sequence length="328" mass="36047">MALVDYTSSSSDEDNPKNSTASKDQVIGGKRKHDTKEFENLPPLPSKFHDLYASTTRASTRDDPSLHSGRKRGTPHIEGNWPTHLYIEWCPPTTEHIVVSDFLAKLIEATATQNDFAICSFLSSDLGAPLPLHISLSRPIGLVTADKENFVELLERVIRTCGIRPFDVTISGVDWVSNFDNTRWFLVLRLLKPPHDGLNKLLHLCNDAVGIFGQPPLYARKLPQDTPSPKRLRRPDGKSTSSSKAPTIASDWTGLGDPSSAFHISIAWALKAPSQETKDITSDLFQKHNSQLSQIHVPINEIKAKVGNVVTNLTLRAGGGEGTSLFGI</sequence>
<dbReference type="GO" id="GO:1990838">
    <property type="term" value="F:poly(U)-specific exoribonuclease activity, producing 3' uridine cyclic phosphate ends"/>
    <property type="evidence" value="ECO:0007669"/>
    <property type="project" value="UniProtKB-UniRule"/>
</dbReference>
<organism evidence="7 8">
    <name type="scientific">Glarea lozoyensis (strain ATCC 20868 / MF5171)</name>
    <dbReference type="NCBI Taxonomy" id="1116229"/>
    <lineage>
        <taxon>Eukaryota</taxon>
        <taxon>Fungi</taxon>
        <taxon>Dikarya</taxon>
        <taxon>Ascomycota</taxon>
        <taxon>Pezizomycotina</taxon>
        <taxon>Leotiomycetes</taxon>
        <taxon>Helotiales</taxon>
        <taxon>Helotiaceae</taxon>
        <taxon>Glarea</taxon>
    </lineage>
</organism>
<feature type="active site" description="Proton donor/acceptor" evidence="5">
    <location>
        <position position="133"/>
    </location>
</feature>
<dbReference type="OrthoDB" id="49151at2759"/>
<dbReference type="KEGG" id="glz:GLAREA_00528"/>
<feature type="active site" description="Proton donor/acceptor" evidence="5">
    <location>
        <position position="263"/>
    </location>
</feature>
<dbReference type="GO" id="GO:0034477">
    <property type="term" value="P:U6 snRNA 3'-end processing"/>
    <property type="evidence" value="ECO:0007669"/>
    <property type="project" value="UniProtKB-UniRule"/>
</dbReference>
<dbReference type="Pfam" id="PF09749">
    <property type="entry name" value="HVSL"/>
    <property type="match status" value="1"/>
</dbReference>
<dbReference type="GeneID" id="19459586"/>
<dbReference type="STRING" id="1116229.S3DSG9"/>
<evidence type="ECO:0000256" key="6">
    <source>
        <dbReference type="SAM" id="MobiDB-lite"/>
    </source>
</evidence>
<dbReference type="InterPro" id="IPR027521">
    <property type="entry name" value="Usb1"/>
</dbReference>
<feature type="region of interest" description="Disordered" evidence="6">
    <location>
        <begin position="1"/>
        <end position="48"/>
    </location>
</feature>
<evidence type="ECO:0000256" key="5">
    <source>
        <dbReference type="HAMAP-Rule" id="MF_03040"/>
    </source>
</evidence>
<keyword evidence="8" id="KW-1185">Reference proteome</keyword>
<dbReference type="GO" id="GO:0005634">
    <property type="term" value="C:nucleus"/>
    <property type="evidence" value="ECO:0007669"/>
    <property type="project" value="UniProtKB-SubCell"/>
</dbReference>